<gene>
    <name evidence="2" type="ORF">ACFQGD_09715</name>
</gene>
<keyword evidence="1" id="KW-0472">Membrane</keyword>
<protein>
    <submittedName>
        <fullName evidence="2">Uncharacterized protein</fullName>
    </submittedName>
</protein>
<feature type="transmembrane region" description="Helical" evidence="1">
    <location>
        <begin position="43"/>
        <end position="63"/>
    </location>
</feature>
<dbReference type="Proteomes" id="UP001596337">
    <property type="component" value="Unassembled WGS sequence"/>
</dbReference>
<name>A0ABW2BYM8_9PSEU</name>
<evidence type="ECO:0000313" key="2">
    <source>
        <dbReference type="EMBL" id="MFC6867425.1"/>
    </source>
</evidence>
<dbReference type="EMBL" id="JBHSXX010000001">
    <property type="protein sequence ID" value="MFC6867425.1"/>
    <property type="molecule type" value="Genomic_DNA"/>
</dbReference>
<evidence type="ECO:0000313" key="3">
    <source>
        <dbReference type="Proteomes" id="UP001596337"/>
    </source>
</evidence>
<keyword evidence="3" id="KW-1185">Reference proteome</keyword>
<dbReference type="RefSeq" id="WP_345405294.1">
    <property type="nucleotide sequence ID" value="NZ_BAABLA010000120.1"/>
</dbReference>
<reference evidence="3" key="1">
    <citation type="journal article" date="2019" name="Int. J. Syst. Evol. Microbiol.">
        <title>The Global Catalogue of Microorganisms (GCM) 10K type strain sequencing project: providing services to taxonomists for standard genome sequencing and annotation.</title>
        <authorList>
            <consortium name="The Broad Institute Genomics Platform"/>
            <consortium name="The Broad Institute Genome Sequencing Center for Infectious Disease"/>
            <person name="Wu L."/>
            <person name="Ma J."/>
        </authorList>
    </citation>
    <scope>NUCLEOTIDE SEQUENCE [LARGE SCALE GENOMIC DNA]</scope>
    <source>
        <strain evidence="3">KCTC 32255</strain>
    </source>
</reference>
<sequence length="141" mass="14257">MNWCALIAGALAVLYGVIGGVFVVVGGAELAGADTLDPVGAVVFLALVVISGLLLTGGVLLLARRASGQWTVVAGAVLSIGGISYVLLRTSTAPMGVTPELAASANTELRQIAVVALVLAIVMLALALVPRREQGSRPPTW</sequence>
<evidence type="ECO:0000256" key="1">
    <source>
        <dbReference type="SAM" id="Phobius"/>
    </source>
</evidence>
<keyword evidence="1" id="KW-1133">Transmembrane helix</keyword>
<feature type="transmembrane region" description="Helical" evidence="1">
    <location>
        <begin position="108"/>
        <end position="129"/>
    </location>
</feature>
<proteinExistence type="predicted"/>
<comment type="caution">
    <text evidence="2">The sequence shown here is derived from an EMBL/GenBank/DDBJ whole genome shotgun (WGS) entry which is preliminary data.</text>
</comment>
<keyword evidence="1" id="KW-0812">Transmembrane</keyword>
<organism evidence="2 3">
    <name type="scientific">Haloechinothrix salitolerans</name>
    <dbReference type="NCBI Taxonomy" id="926830"/>
    <lineage>
        <taxon>Bacteria</taxon>
        <taxon>Bacillati</taxon>
        <taxon>Actinomycetota</taxon>
        <taxon>Actinomycetes</taxon>
        <taxon>Pseudonocardiales</taxon>
        <taxon>Pseudonocardiaceae</taxon>
        <taxon>Haloechinothrix</taxon>
    </lineage>
</organism>
<accession>A0ABW2BYM8</accession>
<feature type="transmembrane region" description="Helical" evidence="1">
    <location>
        <begin position="70"/>
        <end position="88"/>
    </location>
</feature>